<organism evidence="1 2">
    <name type="scientific">Caenorhabditis briggsae</name>
    <dbReference type="NCBI Taxonomy" id="6238"/>
    <lineage>
        <taxon>Eukaryota</taxon>
        <taxon>Metazoa</taxon>
        <taxon>Ecdysozoa</taxon>
        <taxon>Nematoda</taxon>
        <taxon>Chromadorea</taxon>
        <taxon>Rhabditida</taxon>
        <taxon>Rhabditina</taxon>
        <taxon>Rhabditomorpha</taxon>
        <taxon>Rhabditoidea</taxon>
        <taxon>Rhabditidae</taxon>
        <taxon>Peloderinae</taxon>
        <taxon>Caenorhabditis</taxon>
    </lineage>
</organism>
<sequence>MTGKAKLVKKYEGYSRIALSKDKYEVEEDMEELRKMRAQNHMVDYSDVQYNHLEIKPRGAINIYGDLISPFDKLEYSQIPEHFFLLDHSGHSSINRNPTVPERWLSSQNVSKRSHWISVQNPENCRRMHFGKSISGYGYVNKKESCDQG</sequence>
<evidence type="ECO:0000313" key="2">
    <source>
        <dbReference type="Proteomes" id="UP000827892"/>
    </source>
</evidence>
<dbReference type="Proteomes" id="UP000827892">
    <property type="component" value="Chromosome X"/>
</dbReference>
<evidence type="ECO:0000313" key="1">
    <source>
        <dbReference type="EMBL" id="ULT82995.1"/>
    </source>
</evidence>
<protein>
    <submittedName>
        <fullName evidence="1">Uncharacterized protein</fullName>
    </submittedName>
</protein>
<accession>A0AAE8ZU00</accession>
<reference evidence="1 2" key="1">
    <citation type="submission" date="2022-05" db="EMBL/GenBank/DDBJ databases">
        <title>Chromosome-level reference genomes for two strains of Caenorhabditis briggsae: an improved platform for comparative genomics.</title>
        <authorList>
            <person name="Stevens L."/>
            <person name="Andersen E.C."/>
        </authorList>
    </citation>
    <scope>NUCLEOTIDE SEQUENCE [LARGE SCALE GENOMIC DNA]</scope>
    <source>
        <strain evidence="1">QX1410_ONT</strain>
        <tissue evidence="1">Whole-organism</tissue>
    </source>
</reference>
<dbReference type="EMBL" id="CP090896">
    <property type="protein sequence ID" value="ULT82995.1"/>
    <property type="molecule type" value="Genomic_DNA"/>
</dbReference>
<dbReference type="AlphaFoldDB" id="A0AAE8ZU00"/>
<gene>
    <name evidence="1" type="ORF">L3Y34_012317</name>
</gene>
<name>A0AAE8ZU00_CAEBR</name>
<proteinExistence type="predicted"/>